<evidence type="ECO:0000313" key="1">
    <source>
        <dbReference type="EMBL" id="EJW70839.1"/>
    </source>
</evidence>
<reference evidence="2" key="1">
    <citation type="submission" date="2012-08" db="EMBL/GenBank/DDBJ databases">
        <title>The Genome Sequence of Wuchereria bancrofti.</title>
        <authorList>
            <person name="Nutman T.B."/>
            <person name="Fink D.L."/>
            <person name="Russ C."/>
            <person name="Young S."/>
            <person name="Zeng Q."/>
            <person name="Koehrsen M."/>
            <person name="Alvarado L."/>
            <person name="Berlin A."/>
            <person name="Chapman S.B."/>
            <person name="Chen Z."/>
            <person name="Freedman E."/>
            <person name="Gellesch M."/>
            <person name="Goldberg J."/>
            <person name="Griggs A."/>
            <person name="Gujja S."/>
            <person name="Heilman E.R."/>
            <person name="Heiman D."/>
            <person name="Hepburn T."/>
            <person name="Howarth C."/>
            <person name="Jen D."/>
            <person name="Larson L."/>
            <person name="Lewis B."/>
            <person name="Mehta T."/>
            <person name="Park D."/>
            <person name="Pearson M."/>
            <person name="Roberts A."/>
            <person name="Saif S."/>
            <person name="Shea T."/>
            <person name="Shenoy N."/>
            <person name="Sisk P."/>
            <person name="Stolte C."/>
            <person name="Sykes S."/>
            <person name="Walk T."/>
            <person name="White J."/>
            <person name="Yandava C."/>
            <person name="Haas B."/>
            <person name="Henn M.R."/>
            <person name="Nusbaum C."/>
            <person name="Birren B."/>
        </authorList>
    </citation>
    <scope>NUCLEOTIDE SEQUENCE [LARGE SCALE GENOMIC DNA]</scope>
    <source>
        <strain evidence="2">NA</strain>
    </source>
</reference>
<proteinExistence type="predicted"/>
<dbReference type="EMBL" id="ADBV01020389">
    <property type="protein sequence ID" value="EJW70839.1"/>
    <property type="molecule type" value="Genomic_DNA"/>
</dbReference>
<sequence>MTSNVDLSKVDKMAQDAYNLSEAYRFKEQANVRYSEKDYALCGDLFVSPVLTSCSGDPATFTIWIAELVSTVCLSITSI</sequence>
<evidence type="ECO:0000313" key="2">
    <source>
        <dbReference type="Proteomes" id="UP000004810"/>
    </source>
</evidence>
<dbReference type="Proteomes" id="UP000004810">
    <property type="component" value="Unassembled WGS sequence"/>
</dbReference>
<dbReference type="AlphaFoldDB" id="J9E657"/>
<protein>
    <submittedName>
        <fullName evidence="1">Uncharacterized protein</fullName>
    </submittedName>
</protein>
<accession>J9E657</accession>
<name>J9E657_WUCBA</name>
<gene>
    <name evidence="1" type="ORF">WUBG_18254</name>
</gene>
<comment type="caution">
    <text evidence="1">The sequence shown here is derived from an EMBL/GenBank/DDBJ whole genome shotgun (WGS) entry which is preliminary data.</text>
</comment>
<organism evidence="1 2">
    <name type="scientific">Wuchereria bancrofti</name>
    <dbReference type="NCBI Taxonomy" id="6293"/>
    <lineage>
        <taxon>Eukaryota</taxon>
        <taxon>Metazoa</taxon>
        <taxon>Ecdysozoa</taxon>
        <taxon>Nematoda</taxon>
        <taxon>Chromadorea</taxon>
        <taxon>Rhabditida</taxon>
        <taxon>Spirurina</taxon>
        <taxon>Spiruromorpha</taxon>
        <taxon>Filarioidea</taxon>
        <taxon>Onchocercidae</taxon>
        <taxon>Wuchereria</taxon>
    </lineage>
</organism>